<dbReference type="AlphaFoldDB" id="A0A7X9XRB8"/>
<protein>
    <submittedName>
        <fullName evidence="1">Uncharacterized protein</fullName>
    </submittedName>
</protein>
<evidence type="ECO:0000313" key="2">
    <source>
        <dbReference type="Proteomes" id="UP000587880"/>
    </source>
</evidence>
<evidence type="ECO:0000313" key="1">
    <source>
        <dbReference type="EMBL" id="NMF06871.1"/>
    </source>
</evidence>
<reference evidence="1 2" key="1">
    <citation type="submission" date="2020-04" db="EMBL/GenBank/DDBJ databases">
        <authorList>
            <person name="Hitch T.C.A."/>
            <person name="Wylensek D."/>
            <person name="Clavel T."/>
        </authorList>
    </citation>
    <scope>NUCLEOTIDE SEQUENCE [LARGE SCALE GENOMIC DNA]</scope>
    <source>
        <strain evidence="1 2">WB01_NA02</strain>
    </source>
</reference>
<organism evidence="1 2">
    <name type="scientific">Clostridium beijerinckii</name>
    <name type="common">Clostridium MP</name>
    <dbReference type="NCBI Taxonomy" id="1520"/>
    <lineage>
        <taxon>Bacteria</taxon>
        <taxon>Bacillati</taxon>
        <taxon>Bacillota</taxon>
        <taxon>Clostridia</taxon>
        <taxon>Eubacteriales</taxon>
        <taxon>Clostridiaceae</taxon>
        <taxon>Clostridium</taxon>
    </lineage>
</organism>
<comment type="caution">
    <text evidence="1">The sequence shown here is derived from an EMBL/GenBank/DDBJ whole genome shotgun (WGS) entry which is preliminary data.</text>
</comment>
<dbReference type="EMBL" id="JABAGD010000043">
    <property type="protein sequence ID" value="NMF06871.1"/>
    <property type="molecule type" value="Genomic_DNA"/>
</dbReference>
<dbReference type="RefSeq" id="WP_168982856.1">
    <property type="nucleotide sequence ID" value="NZ_JABAGD010000043.1"/>
</dbReference>
<name>A0A7X9XRB8_CLOBE</name>
<dbReference type="Proteomes" id="UP000587880">
    <property type="component" value="Unassembled WGS sequence"/>
</dbReference>
<gene>
    <name evidence="1" type="ORF">HF849_19425</name>
</gene>
<accession>A0A7X9XRB8</accession>
<proteinExistence type="predicted"/>
<sequence>MVHTAQFYCELSSDDIRKMMLKHNIGVNLIPSKLEEDFYGFSGAIVKEYIYYKFYLTVDFIKILNKTDITENDYDNIEKNIDLYMSKLCDLLCKDLTLTRLDYRIDVKLNNNKEREILIKLYRKLINKRGFKRKSLEEKTSIYYNTKSSVCCIYDKEKEAIDKRGVVQPFEEDTIRFEYRLYNRHLNNNKYAKKMDKSLKTYLKDELFIEYMSKNIEPLIYKGDYYKSFRVQTILNKSTLNEKEKNILTEFLNKVSKHGVTKVKNSVDNNGDLVYTKYKFNKIISQLEKLGINPVLIPKNLEGPSFIPNPFQIYINSTNVKKTA</sequence>